<dbReference type="AlphaFoldDB" id="A0A803JDZ8"/>
<dbReference type="InterPro" id="IPR029044">
    <property type="entry name" value="Nucleotide-diphossugar_trans"/>
</dbReference>
<organism evidence="2">
    <name type="scientific">Xenopus tropicalis</name>
    <name type="common">Western clawed frog</name>
    <name type="synonym">Silurana tropicalis</name>
    <dbReference type="NCBI Taxonomy" id="8364"/>
    <lineage>
        <taxon>Eukaryota</taxon>
        <taxon>Metazoa</taxon>
        <taxon>Chordata</taxon>
        <taxon>Craniata</taxon>
        <taxon>Vertebrata</taxon>
        <taxon>Euteleostomi</taxon>
        <taxon>Amphibia</taxon>
        <taxon>Batrachia</taxon>
        <taxon>Anura</taxon>
        <taxon>Pipoidea</taxon>
        <taxon>Pipidae</taxon>
        <taxon>Xenopodinae</taxon>
        <taxon>Xenopus</taxon>
        <taxon>Silurana</taxon>
    </lineage>
</organism>
<evidence type="ECO:0000313" key="2">
    <source>
        <dbReference type="Ensembl" id="ENSXETP00000106107"/>
    </source>
</evidence>
<sequence>MVGLVSIILPAYNAEAWLDECLESVAQQDFDGCLEVSIYNDASKVVSAPSVAEILGFVLRDNAFPIHDFHNSPQPKGVGYAKNRAILQSSGRYLCFLDSDDVMMPQRIRMQYEAALQRPQSVSLAWADWNVLNLWKSRLCNHSAQ</sequence>
<dbReference type="PANTHER" id="PTHR22916">
    <property type="entry name" value="GLYCOSYLTRANSFERASE"/>
    <property type="match status" value="1"/>
</dbReference>
<dbReference type="PANTHER" id="PTHR22916:SF3">
    <property type="entry name" value="UDP-GLCNAC:BETAGAL BETA-1,3-N-ACETYLGLUCOSAMINYLTRANSFERASE-LIKE PROTEIN 1"/>
    <property type="match status" value="1"/>
</dbReference>
<dbReference type="InParanoid" id="A0A803JDZ8"/>
<reference evidence="2" key="2">
    <citation type="submission" date="2021-03" db="UniProtKB">
        <authorList>
            <consortium name="Ensembl"/>
        </authorList>
    </citation>
    <scope>IDENTIFICATION</scope>
</reference>
<feature type="domain" description="Glycosyltransferase 2-like" evidence="1">
    <location>
        <begin position="6"/>
        <end position="125"/>
    </location>
</feature>
<dbReference type="GeneTree" id="ENSGT00390000006933"/>
<evidence type="ECO:0000259" key="1">
    <source>
        <dbReference type="Pfam" id="PF00535"/>
    </source>
</evidence>
<reference evidence="2" key="1">
    <citation type="journal article" date="2010" name="Science">
        <title>The genome of the Western clawed frog Xenopus tropicalis.</title>
        <authorList>
            <person name="Hellsten U."/>
            <person name="Harland R.M."/>
            <person name="Gilchrist M.J."/>
            <person name="Hendrix D."/>
            <person name="Jurka J."/>
            <person name="Kapitonov V."/>
            <person name="Ovcharenko I."/>
            <person name="Putnam N.H."/>
            <person name="Shu S."/>
            <person name="Taher L."/>
            <person name="Blitz I.L."/>
            <person name="Blumberg B."/>
            <person name="Dichmann D.S."/>
            <person name="Dubchak I."/>
            <person name="Amaya E."/>
            <person name="Detter J.C."/>
            <person name="Fletcher R."/>
            <person name="Gerhard D.S."/>
            <person name="Goodstein D."/>
            <person name="Graves T."/>
            <person name="Grigoriev I.V."/>
            <person name="Grimwood J."/>
            <person name="Kawashima T."/>
            <person name="Lindquist E."/>
            <person name="Lucas S.M."/>
            <person name="Mead P.E."/>
            <person name="Mitros T."/>
            <person name="Ogino H."/>
            <person name="Ohta Y."/>
            <person name="Poliakov A.V."/>
            <person name="Pollet N."/>
            <person name="Robert J."/>
            <person name="Salamov A."/>
            <person name="Sater A.K."/>
            <person name="Schmutz J."/>
            <person name="Terry A."/>
            <person name="Vize P.D."/>
            <person name="Warren W.C."/>
            <person name="Wells D."/>
            <person name="Wills A."/>
            <person name="Wilson R.K."/>
            <person name="Zimmerman L.B."/>
            <person name="Zorn A.M."/>
            <person name="Grainger R."/>
            <person name="Grammer T."/>
            <person name="Khokha M.K."/>
            <person name="Richardson P.M."/>
            <person name="Rokhsar D.S."/>
        </authorList>
    </citation>
    <scope>NUCLEOTIDE SEQUENCE [LARGE SCALE GENOMIC DNA]</scope>
    <source>
        <strain evidence="2">Nigerian</strain>
    </source>
</reference>
<dbReference type="SUPFAM" id="SSF53448">
    <property type="entry name" value="Nucleotide-diphospho-sugar transferases"/>
    <property type="match status" value="1"/>
</dbReference>
<name>A0A803JDZ8_XENTR</name>
<protein>
    <recommendedName>
        <fullName evidence="1">Glycosyltransferase 2-like domain-containing protein</fullName>
    </recommendedName>
</protein>
<dbReference type="GO" id="GO:0016758">
    <property type="term" value="F:hexosyltransferase activity"/>
    <property type="evidence" value="ECO:0007669"/>
    <property type="project" value="UniProtKB-ARBA"/>
</dbReference>
<dbReference type="Ensembl" id="ENSXETT00000108733">
    <property type="protein sequence ID" value="ENSXETP00000106107"/>
    <property type="gene ID" value="ENSXETG00000041560"/>
</dbReference>
<dbReference type="InterPro" id="IPR001173">
    <property type="entry name" value="Glyco_trans_2-like"/>
</dbReference>
<dbReference type="Pfam" id="PF00535">
    <property type="entry name" value="Glycos_transf_2"/>
    <property type="match status" value="1"/>
</dbReference>
<dbReference type="Gene3D" id="3.90.550.10">
    <property type="entry name" value="Spore Coat Polysaccharide Biosynthesis Protein SpsA, Chain A"/>
    <property type="match status" value="1"/>
</dbReference>
<proteinExistence type="predicted"/>
<accession>A0A803JDZ8</accession>